<dbReference type="EMBL" id="FM162592">
    <property type="protein sequence ID" value="CAQ86513.1"/>
    <property type="molecule type" value="Genomic_DNA"/>
</dbReference>
<proteinExistence type="predicted"/>
<sequence length="118" mass="13221">MALRSRTIYGEIKMTKLLDLDAILPPVKSVKFGGKEFPIVNMTVGLFVRIKQMEGQDLTTKSPAEQVVMYAEMVKQLLPSIDDEILGRMTVEQLQQIFNFAMAQVEEENEAAAGEEAK</sequence>
<dbReference type="eggNOG" id="ENOG50341HQ">
    <property type="taxonomic scope" value="Bacteria"/>
</dbReference>
<protein>
    <submittedName>
        <fullName evidence="1">Uncharacterized protein</fullName>
    </submittedName>
</protein>
<evidence type="ECO:0000313" key="2">
    <source>
        <dbReference type="Proteomes" id="UP000002747"/>
    </source>
</evidence>
<evidence type="ECO:0000313" key="1">
    <source>
        <dbReference type="EMBL" id="CAQ86513.1"/>
    </source>
</evidence>
<dbReference type="KEGG" id="pay:PAU_pPAU1_0027"/>
<reference evidence="1 2" key="1">
    <citation type="journal article" date="2009" name="BMC Genomics">
        <title>Comparative genomics of the emerging human pathogen Photorhabdus asymbiotica with the insect pathogen Photorhabdus luminescens.</title>
        <authorList>
            <person name="Wilkinson P."/>
            <person name="Waterfield N.R."/>
            <person name="Crossman L."/>
            <person name="Corton C."/>
            <person name="Sanchez-Contreras M."/>
            <person name="Vlisidou I."/>
            <person name="Barron A."/>
            <person name="Bignell A."/>
            <person name="Clark L."/>
            <person name="Ormond D."/>
            <person name="Mayho M."/>
            <person name="Bason N."/>
            <person name="Smith F."/>
            <person name="Simmonds M."/>
            <person name="Churcher C."/>
            <person name="Harris D."/>
            <person name="Thompson N.R."/>
            <person name="Quail M."/>
            <person name="Parkhill J."/>
            <person name="ffrench-Constant R.H."/>
        </authorList>
    </citation>
    <scope>NUCLEOTIDE SEQUENCE [LARGE SCALE GENOMIC DNA]</scope>
    <source>
        <strain evidence="2">ATCC 43949 / 3105-77</strain>
    </source>
</reference>
<gene>
    <name evidence="1" type="ordered locus">PAU_pPAU1_0027</name>
</gene>
<dbReference type="Proteomes" id="UP000002747">
    <property type="component" value="Plasmid pPAU1"/>
</dbReference>
<keyword evidence="1" id="KW-0614">Plasmid</keyword>
<dbReference type="AlphaFoldDB" id="C7BUA2"/>
<organism evidence="1 2">
    <name type="scientific">Photorhabdus asymbiotica subsp. asymbiotica (strain ATCC 43949 / 3105-77)</name>
    <name type="common">Xenorhabdus luminescens (strain 2)</name>
    <dbReference type="NCBI Taxonomy" id="553480"/>
    <lineage>
        <taxon>Bacteria</taxon>
        <taxon>Pseudomonadati</taxon>
        <taxon>Pseudomonadota</taxon>
        <taxon>Gammaproteobacteria</taxon>
        <taxon>Enterobacterales</taxon>
        <taxon>Morganellaceae</taxon>
        <taxon>Photorhabdus</taxon>
    </lineage>
</organism>
<accession>C7BUA2</accession>
<geneLocation type="plasmid" evidence="1 2">
    <name>pPAU1</name>
</geneLocation>
<name>C7BUA2_PHOAA</name>